<dbReference type="PANTHER" id="PTHR24321:SF8">
    <property type="entry name" value="ESTRADIOL 17-BETA-DEHYDROGENASE 8-RELATED"/>
    <property type="match status" value="1"/>
</dbReference>
<dbReference type="InterPro" id="IPR036291">
    <property type="entry name" value="NAD(P)-bd_dom_sf"/>
</dbReference>
<protein>
    <submittedName>
        <fullName evidence="4">SDR family oxidoreductase</fullName>
    </submittedName>
</protein>
<reference evidence="4 5" key="1">
    <citation type="submission" date="2020-04" db="EMBL/GenBank/DDBJ databases">
        <title>Sequencing and Assembly of C. fimi.</title>
        <authorList>
            <person name="Ramsey A.R."/>
        </authorList>
    </citation>
    <scope>NUCLEOTIDE SEQUENCE [LARGE SCALE GENOMIC DNA]</scope>
    <source>
        <strain evidence="4 5">SB</strain>
    </source>
</reference>
<evidence type="ECO:0000256" key="2">
    <source>
        <dbReference type="ARBA" id="ARBA00023002"/>
    </source>
</evidence>
<dbReference type="EMBL" id="JABCJJ010000003">
    <property type="protein sequence ID" value="NMR19249.1"/>
    <property type="molecule type" value="Genomic_DNA"/>
</dbReference>
<accession>A0A7Y0LWS0</accession>
<dbReference type="Pfam" id="PF00106">
    <property type="entry name" value="adh_short"/>
    <property type="match status" value="1"/>
</dbReference>
<keyword evidence="2" id="KW-0560">Oxidoreductase</keyword>
<evidence type="ECO:0000256" key="1">
    <source>
        <dbReference type="ARBA" id="ARBA00006484"/>
    </source>
</evidence>
<sequence length="260" mass="27031">MSAPLHDRVTIVTGAAGGIGEGVAQALLDDGARVALWDLSKERTEQVARRLDPSGERVLALEADVTDQDAVDAAVAATTAHFGRLDGLVNNAGVIAMAPSWEEDAAHWRRHLEVNVTGTFVCSKAVGDVFRSSGGGAIVNVASNCGKAGYRNMAAYNASKSAVIGLTRSLAMEWADVGINVNAVCPGGVDTPMLSQVADWLSPRIDVPAEELLAGMGAEQLGGRRIMPIEIGRVIAFLLSNAAVIIRGQSISVDAGATPY</sequence>
<dbReference type="PANTHER" id="PTHR24321">
    <property type="entry name" value="DEHYDROGENASES, SHORT CHAIN"/>
    <property type="match status" value="1"/>
</dbReference>
<keyword evidence="5" id="KW-1185">Reference proteome</keyword>
<dbReference type="Gene3D" id="3.40.50.720">
    <property type="entry name" value="NAD(P)-binding Rossmann-like Domain"/>
    <property type="match status" value="1"/>
</dbReference>
<comment type="caution">
    <text evidence="4">The sequence shown here is derived from an EMBL/GenBank/DDBJ whole genome shotgun (WGS) entry which is preliminary data.</text>
</comment>
<dbReference type="SUPFAM" id="SSF51735">
    <property type="entry name" value="NAD(P)-binding Rossmann-fold domains"/>
    <property type="match status" value="1"/>
</dbReference>
<dbReference type="InterPro" id="IPR020904">
    <property type="entry name" value="Sc_DH/Rdtase_CS"/>
</dbReference>
<gene>
    <name evidence="4" type="ORF">HIR71_03295</name>
</gene>
<dbReference type="FunFam" id="3.40.50.720:FF:000084">
    <property type="entry name" value="Short-chain dehydrogenase reductase"/>
    <property type="match status" value="1"/>
</dbReference>
<dbReference type="GO" id="GO:0016491">
    <property type="term" value="F:oxidoreductase activity"/>
    <property type="evidence" value="ECO:0007669"/>
    <property type="project" value="UniProtKB-KW"/>
</dbReference>
<dbReference type="PROSITE" id="PS00061">
    <property type="entry name" value="ADH_SHORT"/>
    <property type="match status" value="1"/>
</dbReference>
<name>A0A7Y0LWS0_CELFI</name>
<dbReference type="PRINTS" id="PR00081">
    <property type="entry name" value="GDHRDH"/>
</dbReference>
<evidence type="ECO:0000313" key="4">
    <source>
        <dbReference type="EMBL" id="NMR19249.1"/>
    </source>
</evidence>
<dbReference type="AlphaFoldDB" id="A0A7Y0LWS0"/>
<organism evidence="4 5">
    <name type="scientific">Cellulomonas fimi</name>
    <dbReference type="NCBI Taxonomy" id="1708"/>
    <lineage>
        <taxon>Bacteria</taxon>
        <taxon>Bacillati</taxon>
        <taxon>Actinomycetota</taxon>
        <taxon>Actinomycetes</taxon>
        <taxon>Micrococcales</taxon>
        <taxon>Cellulomonadaceae</taxon>
        <taxon>Cellulomonas</taxon>
    </lineage>
</organism>
<dbReference type="PRINTS" id="PR00080">
    <property type="entry name" value="SDRFAMILY"/>
</dbReference>
<comment type="similarity">
    <text evidence="1 3">Belongs to the short-chain dehydrogenases/reductases (SDR) family.</text>
</comment>
<dbReference type="InterPro" id="IPR002347">
    <property type="entry name" value="SDR_fam"/>
</dbReference>
<proteinExistence type="inferred from homology"/>
<dbReference type="Proteomes" id="UP000562124">
    <property type="component" value="Unassembled WGS sequence"/>
</dbReference>
<evidence type="ECO:0000313" key="5">
    <source>
        <dbReference type="Proteomes" id="UP000562124"/>
    </source>
</evidence>
<dbReference type="CDD" id="cd05233">
    <property type="entry name" value="SDR_c"/>
    <property type="match status" value="1"/>
</dbReference>
<evidence type="ECO:0000256" key="3">
    <source>
        <dbReference type="RuleBase" id="RU000363"/>
    </source>
</evidence>